<dbReference type="PANTHER" id="PTHR24305:SF172">
    <property type="entry name" value="P450, PUTATIVE (EUROFUNG)-RELATED"/>
    <property type="match status" value="1"/>
</dbReference>
<dbReference type="GO" id="GO:0016705">
    <property type="term" value="F:oxidoreductase activity, acting on paired donors, with incorporation or reduction of molecular oxygen"/>
    <property type="evidence" value="ECO:0007669"/>
    <property type="project" value="InterPro"/>
</dbReference>
<evidence type="ECO:0000313" key="9">
    <source>
        <dbReference type="EMBL" id="OJJ53340.1"/>
    </source>
</evidence>
<evidence type="ECO:0000313" key="10">
    <source>
        <dbReference type="Proteomes" id="UP000184356"/>
    </source>
</evidence>
<proteinExistence type="inferred from homology"/>
<dbReference type="GO" id="GO:0020037">
    <property type="term" value="F:heme binding"/>
    <property type="evidence" value="ECO:0007669"/>
    <property type="project" value="InterPro"/>
</dbReference>
<reference evidence="10" key="1">
    <citation type="journal article" date="2017" name="Genome Biol.">
        <title>Comparative genomics reveals high biological diversity and specific adaptations in the industrially and medically important fungal genus Aspergillus.</title>
        <authorList>
            <person name="de Vries R.P."/>
            <person name="Riley R."/>
            <person name="Wiebenga A."/>
            <person name="Aguilar-Osorio G."/>
            <person name="Amillis S."/>
            <person name="Uchima C.A."/>
            <person name="Anderluh G."/>
            <person name="Asadollahi M."/>
            <person name="Askin M."/>
            <person name="Barry K."/>
            <person name="Battaglia E."/>
            <person name="Bayram O."/>
            <person name="Benocci T."/>
            <person name="Braus-Stromeyer S.A."/>
            <person name="Caldana C."/>
            <person name="Canovas D."/>
            <person name="Cerqueira G.C."/>
            <person name="Chen F."/>
            <person name="Chen W."/>
            <person name="Choi C."/>
            <person name="Clum A."/>
            <person name="Dos Santos R.A."/>
            <person name="Damasio A.R."/>
            <person name="Diallinas G."/>
            <person name="Emri T."/>
            <person name="Fekete E."/>
            <person name="Flipphi M."/>
            <person name="Freyberg S."/>
            <person name="Gallo A."/>
            <person name="Gournas C."/>
            <person name="Habgood R."/>
            <person name="Hainaut M."/>
            <person name="Harispe M.L."/>
            <person name="Henrissat B."/>
            <person name="Hilden K.S."/>
            <person name="Hope R."/>
            <person name="Hossain A."/>
            <person name="Karabika E."/>
            <person name="Karaffa L."/>
            <person name="Karanyi Z."/>
            <person name="Krasevec N."/>
            <person name="Kuo A."/>
            <person name="Kusch H."/>
            <person name="LaButti K."/>
            <person name="Lagendijk E.L."/>
            <person name="Lapidus A."/>
            <person name="Levasseur A."/>
            <person name="Lindquist E."/>
            <person name="Lipzen A."/>
            <person name="Logrieco A.F."/>
            <person name="MacCabe A."/>
            <person name="Maekelae M.R."/>
            <person name="Malavazi I."/>
            <person name="Melin P."/>
            <person name="Meyer V."/>
            <person name="Mielnichuk N."/>
            <person name="Miskei M."/>
            <person name="Molnar A.P."/>
            <person name="Mule G."/>
            <person name="Ngan C.Y."/>
            <person name="Orejas M."/>
            <person name="Orosz E."/>
            <person name="Ouedraogo J.P."/>
            <person name="Overkamp K.M."/>
            <person name="Park H.-S."/>
            <person name="Perrone G."/>
            <person name="Piumi F."/>
            <person name="Punt P.J."/>
            <person name="Ram A.F."/>
            <person name="Ramon A."/>
            <person name="Rauscher S."/>
            <person name="Record E."/>
            <person name="Riano-Pachon D.M."/>
            <person name="Robert V."/>
            <person name="Roehrig J."/>
            <person name="Ruller R."/>
            <person name="Salamov A."/>
            <person name="Salih N.S."/>
            <person name="Samson R.A."/>
            <person name="Sandor E."/>
            <person name="Sanguinetti M."/>
            <person name="Schuetze T."/>
            <person name="Sepcic K."/>
            <person name="Shelest E."/>
            <person name="Sherlock G."/>
            <person name="Sophianopoulou V."/>
            <person name="Squina F.M."/>
            <person name="Sun H."/>
            <person name="Susca A."/>
            <person name="Todd R.B."/>
            <person name="Tsang A."/>
            <person name="Unkles S.E."/>
            <person name="van de Wiele N."/>
            <person name="van Rossen-Uffink D."/>
            <person name="Oliveira J.V."/>
            <person name="Vesth T.C."/>
            <person name="Visser J."/>
            <person name="Yu J.-H."/>
            <person name="Zhou M."/>
            <person name="Andersen M.R."/>
            <person name="Archer D.B."/>
            <person name="Baker S.E."/>
            <person name="Benoit I."/>
            <person name="Brakhage A.A."/>
            <person name="Braus G.H."/>
            <person name="Fischer R."/>
            <person name="Frisvad J.C."/>
            <person name="Goldman G.H."/>
            <person name="Houbraken J."/>
            <person name="Oakley B."/>
            <person name="Pocsi I."/>
            <person name="Scazzocchio C."/>
            <person name="Seiboth B."/>
            <person name="vanKuyk P.A."/>
            <person name="Wortman J."/>
            <person name="Dyer P.S."/>
            <person name="Grigoriev I.V."/>
        </authorList>
    </citation>
    <scope>NUCLEOTIDE SEQUENCE [LARGE SCALE GENOMIC DNA]</scope>
    <source>
        <strain evidence="10">CBS 593.65</strain>
    </source>
</reference>
<evidence type="ECO:0000256" key="7">
    <source>
        <dbReference type="RuleBase" id="RU000461"/>
    </source>
</evidence>
<dbReference type="GeneID" id="63764593"/>
<keyword evidence="3 6" id="KW-0479">Metal-binding</keyword>
<feature type="binding site" description="axial binding residue" evidence="6">
    <location>
        <position position="496"/>
    </location>
    <ligand>
        <name>heme</name>
        <dbReference type="ChEBI" id="CHEBI:30413"/>
    </ligand>
    <ligandPart>
        <name>Fe</name>
        <dbReference type="ChEBI" id="CHEBI:18248"/>
    </ligandPart>
</feature>
<evidence type="ECO:0008006" key="11">
    <source>
        <dbReference type="Google" id="ProtNLM"/>
    </source>
</evidence>
<keyword evidence="6 7" id="KW-0349">Heme</keyword>
<dbReference type="GO" id="GO:0004497">
    <property type="term" value="F:monooxygenase activity"/>
    <property type="evidence" value="ECO:0007669"/>
    <property type="project" value="UniProtKB-KW"/>
</dbReference>
<name>A0A1L9T1L6_9EURO</name>
<dbReference type="EMBL" id="KV878597">
    <property type="protein sequence ID" value="OJJ53340.1"/>
    <property type="molecule type" value="Genomic_DNA"/>
</dbReference>
<keyword evidence="7" id="KW-0503">Monooxygenase</keyword>
<evidence type="ECO:0000256" key="8">
    <source>
        <dbReference type="SAM" id="Phobius"/>
    </source>
</evidence>
<comment type="cofactor">
    <cofactor evidence="1 6">
        <name>heme</name>
        <dbReference type="ChEBI" id="CHEBI:30413"/>
    </cofactor>
</comment>
<dbReference type="PRINTS" id="PR00385">
    <property type="entry name" value="P450"/>
</dbReference>
<dbReference type="VEuPathDB" id="FungiDB:ASPSYDRAFT_526103"/>
<dbReference type="SUPFAM" id="SSF48264">
    <property type="entry name" value="Cytochrome P450"/>
    <property type="match status" value="1"/>
</dbReference>
<dbReference type="PRINTS" id="PR00463">
    <property type="entry name" value="EP450I"/>
</dbReference>
<dbReference type="RefSeq" id="XP_040697146.1">
    <property type="nucleotide sequence ID" value="XM_040848520.1"/>
</dbReference>
<comment type="similarity">
    <text evidence="2 7">Belongs to the cytochrome P450 family.</text>
</comment>
<dbReference type="OrthoDB" id="2789670at2759"/>
<gene>
    <name evidence="9" type="ORF">ASPSYDRAFT_526103</name>
</gene>
<feature type="transmembrane region" description="Helical" evidence="8">
    <location>
        <begin position="39"/>
        <end position="60"/>
    </location>
</feature>
<dbReference type="InterPro" id="IPR017972">
    <property type="entry name" value="Cyt_P450_CS"/>
</dbReference>
<dbReference type="Pfam" id="PF00067">
    <property type="entry name" value="p450"/>
    <property type="match status" value="1"/>
</dbReference>
<evidence type="ECO:0000256" key="5">
    <source>
        <dbReference type="ARBA" id="ARBA00023004"/>
    </source>
</evidence>
<dbReference type="STRING" id="1036612.A0A1L9T1L6"/>
<keyword evidence="5 6" id="KW-0408">Iron</keyword>
<organism evidence="9 10">
    <name type="scientific">Aspergillus sydowii CBS 593.65</name>
    <dbReference type="NCBI Taxonomy" id="1036612"/>
    <lineage>
        <taxon>Eukaryota</taxon>
        <taxon>Fungi</taxon>
        <taxon>Dikarya</taxon>
        <taxon>Ascomycota</taxon>
        <taxon>Pezizomycotina</taxon>
        <taxon>Eurotiomycetes</taxon>
        <taxon>Eurotiomycetidae</taxon>
        <taxon>Eurotiales</taxon>
        <taxon>Aspergillaceae</taxon>
        <taxon>Aspergillus</taxon>
        <taxon>Aspergillus subgen. Nidulantes</taxon>
    </lineage>
</organism>
<sequence length="552" mass="62471">MNESLAVDDNRILVYSPQPKSHIFTSISYISSVKPTKMYARLLLIFLTFFLLKLLVTYLLNIKGLNKYPPYTPLCAITNLAWCLETWRGGIRSAKLFQMHKTHPVIRIGPNSLSYGHPDAYADIYGHGTKCVKDAFYQTEKTTHFNLGNVIDKAEHTRKRKMLASAFSARNVLGWEFKVASAVGDFVEACDRHCTPSLAEGRIPDANDLNFDFRAWSNFFTIDAIGDIALSERLRLLAVGNDDVDAETVDGRVYTASYRNCLHASKVAHTRIAFADKWYHFNSRYLTQLIPSYRKLWKLTGGWNDIVHHHASKRLSRYFAGEKLDDIFQHLLHGKNGESLNLEWGEMLAETAVILDAGSATTAIALNNVIYWLLRNPGCLARLQEEVDNALEAGDVVAPYAKVKNLPYLRACLDESLRITPPFSYNLPRRTPSDGAYILGEFVPGDTTVSMSSYVAHRDKEAFPEAEKYIPERWLGEKGKDIQSNFVPFSAGSRGCIGRNISYLEQTVLEASLVHRYEFALPRLAWEQNRVEVTNLLPGPLPLKVWRRDKSV</sequence>
<protein>
    <recommendedName>
        <fullName evidence="11">Cytochrome P450 monooxygenase</fullName>
    </recommendedName>
</protein>
<evidence type="ECO:0000256" key="4">
    <source>
        <dbReference type="ARBA" id="ARBA00023002"/>
    </source>
</evidence>
<dbReference type="CDD" id="cd11061">
    <property type="entry name" value="CYP67-like"/>
    <property type="match status" value="1"/>
</dbReference>
<evidence type="ECO:0000256" key="6">
    <source>
        <dbReference type="PIRSR" id="PIRSR602401-1"/>
    </source>
</evidence>
<dbReference type="PANTHER" id="PTHR24305">
    <property type="entry name" value="CYTOCHROME P450"/>
    <property type="match status" value="1"/>
</dbReference>
<dbReference type="InterPro" id="IPR036396">
    <property type="entry name" value="Cyt_P450_sf"/>
</dbReference>
<accession>A0A1L9T1L6</accession>
<keyword evidence="10" id="KW-1185">Reference proteome</keyword>
<keyword evidence="8" id="KW-0472">Membrane</keyword>
<dbReference type="PROSITE" id="PS00086">
    <property type="entry name" value="CYTOCHROME_P450"/>
    <property type="match status" value="1"/>
</dbReference>
<dbReference type="InterPro" id="IPR050121">
    <property type="entry name" value="Cytochrome_P450_monoxygenase"/>
</dbReference>
<dbReference type="AlphaFoldDB" id="A0A1L9T1L6"/>
<evidence type="ECO:0000256" key="3">
    <source>
        <dbReference type="ARBA" id="ARBA00022723"/>
    </source>
</evidence>
<dbReference type="Proteomes" id="UP000184356">
    <property type="component" value="Unassembled WGS sequence"/>
</dbReference>
<dbReference type="GO" id="GO:0005506">
    <property type="term" value="F:iron ion binding"/>
    <property type="evidence" value="ECO:0007669"/>
    <property type="project" value="InterPro"/>
</dbReference>
<dbReference type="Gene3D" id="1.10.630.10">
    <property type="entry name" value="Cytochrome P450"/>
    <property type="match status" value="1"/>
</dbReference>
<dbReference type="GO" id="GO:0044550">
    <property type="term" value="P:secondary metabolite biosynthetic process"/>
    <property type="evidence" value="ECO:0007669"/>
    <property type="project" value="UniProtKB-ARBA"/>
</dbReference>
<dbReference type="InterPro" id="IPR001128">
    <property type="entry name" value="Cyt_P450"/>
</dbReference>
<evidence type="ECO:0000256" key="1">
    <source>
        <dbReference type="ARBA" id="ARBA00001971"/>
    </source>
</evidence>
<keyword evidence="8" id="KW-1133">Transmembrane helix</keyword>
<keyword evidence="4 7" id="KW-0560">Oxidoreductase</keyword>
<evidence type="ECO:0000256" key="2">
    <source>
        <dbReference type="ARBA" id="ARBA00010617"/>
    </source>
</evidence>
<keyword evidence="8" id="KW-0812">Transmembrane</keyword>
<dbReference type="InterPro" id="IPR002401">
    <property type="entry name" value="Cyt_P450_E_grp-I"/>
</dbReference>